<accession>W4K7Y2</accession>
<evidence type="ECO:0000256" key="1">
    <source>
        <dbReference type="SAM" id="MobiDB-lite"/>
    </source>
</evidence>
<dbReference type="AlphaFoldDB" id="W4K7Y2"/>
<keyword evidence="4" id="KW-1185">Reference proteome</keyword>
<sequence>MASTNEAASGSTSSARALDVQEMHPPAGPLPSKRGEIGYQEQIHGRPQVQEAEAASIPERHPADTPLAGNLSSPSSSPSSSVPTITTSSAPASAPSTPLNDSSSTHSMGKRSIASLLKPKNVPTYGGVRLTTILILLFQLSLLGGTIAGWVLAVKLLGRRQSQQPGDDPNGQINGGTTSIFVYVAFGITVLAQLLFLERRIFRVRAERYGYLHPGEMLPTSLRRVSARRSTAMGIAPWHRPPLPTYAAALAQSGVGTGDVEDSAIAPPPPPAYGHTRGSRLLLAGFLRTSLRAQARELEVDRRSRMSERSDRPVSFMSRDEEWEERRDAERALQVEEALARLEEGHQERPVRVS</sequence>
<proteinExistence type="predicted"/>
<evidence type="ECO:0000256" key="2">
    <source>
        <dbReference type="SAM" id="Phobius"/>
    </source>
</evidence>
<protein>
    <submittedName>
        <fullName evidence="3">Uncharacterized protein</fullName>
    </submittedName>
</protein>
<feature type="compositionally biased region" description="Low complexity" evidence="1">
    <location>
        <begin position="72"/>
        <end position="98"/>
    </location>
</feature>
<name>W4K7Y2_HETIT</name>
<gene>
    <name evidence="3" type="ORF">HETIRDRAFT_440109</name>
</gene>
<feature type="transmembrane region" description="Helical" evidence="2">
    <location>
        <begin position="130"/>
        <end position="153"/>
    </location>
</feature>
<feature type="transmembrane region" description="Helical" evidence="2">
    <location>
        <begin position="173"/>
        <end position="197"/>
    </location>
</feature>
<feature type="region of interest" description="Disordered" evidence="1">
    <location>
        <begin position="300"/>
        <end position="326"/>
    </location>
</feature>
<reference evidence="3 4" key="1">
    <citation type="journal article" date="2012" name="New Phytol.">
        <title>Insight into trade-off between wood decay and parasitism from the genome of a fungal forest pathogen.</title>
        <authorList>
            <person name="Olson A."/>
            <person name="Aerts A."/>
            <person name="Asiegbu F."/>
            <person name="Belbahri L."/>
            <person name="Bouzid O."/>
            <person name="Broberg A."/>
            <person name="Canback B."/>
            <person name="Coutinho P.M."/>
            <person name="Cullen D."/>
            <person name="Dalman K."/>
            <person name="Deflorio G."/>
            <person name="van Diepen L.T."/>
            <person name="Dunand C."/>
            <person name="Duplessis S."/>
            <person name="Durling M."/>
            <person name="Gonthier P."/>
            <person name="Grimwood J."/>
            <person name="Fossdal C.G."/>
            <person name="Hansson D."/>
            <person name="Henrissat B."/>
            <person name="Hietala A."/>
            <person name="Himmelstrand K."/>
            <person name="Hoffmeister D."/>
            <person name="Hogberg N."/>
            <person name="James T.Y."/>
            <person name="Karlsson M."/>
            <person name="Kohler A."/>
            <person name="Kues U."/>
            <person name="Lee Y.H."/>
            <person name="Lin Y.C."/>
            <person name="Lind M."/>
            <person name="Lindquist E."/>
            <person name="Lombard V."/>
            <person name="Lucas S."/>
            <person name="Lunden K."/>
            <person name="Morin E."/>
            <person name="Murat C."/>
            <person name="Park J."/>
            <person name="Raffaello T."/>
            <person name="Rouze P."/>
            <person name="Salamov A."/>
            <person name="Schmutz J."/>
            <person name="Solheim H."/>
            <person name="Stahlberg J."/>
            <person name="Velez H."/>
            <person name="de Vries R.P."/>
            <person name="Wiebenga A."/>
            <person name="Woodward S."/>
            <person name="Yakovlev I."/>
            <person name="Garbelotto M."/>
            <person name="Martin F."/>
            <person name="Grigoriev I.V."/>
            <person name="Stenlid J."/>
        </authorList>
    </citation>
    <scope>NUCLEOTIDE SEQUENCE [LARGE SCALE GENOMIC DNA]</scope>
    <source>
        <strain evidence="3 4">TC 32-1</strain>
    </source>
</reference>
<keyword evidence="2" id="KW-1133">Transmembrane helix</keyword>
<dbReference type="RefSeq" id="XP_009546449.1">
    <property type="nucleotide sequence ID" value="XM_009548154.1"/>
</dbReference>
<evidence type="ECO:0000313" key="4">
    <source>
        <dbReference type="Proteomes" id="UP000030671"/>
    </source>
</evidence>
<dbReference type="eggNOG" id="ENOG502SJSA">
    <property type="taxonomic scope" value="Eukaryota"/>
</dbReference>
<dbReference type="Proteomes" id="UP000030671">
    <property type="component" value="Unassembled WGS sequence"/>
</dbReference>
<feature type="region of interest" description="Disordered" evidence="1">
    <location>
        <begin position="1"/>
        <end position="107"/>
    </location>
</feature>
<keyword evidence="2" id="KW-0812">Transmembrane</keyword>
<feature type="compositionally biased region" description="Polar residues" evidence="1">
    <location>
        <begin position="1"/>
        <end position="15"/>
    </location>
</feature>
<keyword evidence="2" id="KW-0472">Membrane</keyword>
<dbReference type="KEGG" id="hir:HETIRDRAFT_440109"/>
<dbReference type="GeneID" id="20675228"/>
<organism evidence="3 4">
    <name type="scientific">Heterobasidion irregulare (strain TC 32-1)</name>
    <dbReference type="NCBI Taxonomy" id="747525"/>
    <lineage>
        <taxon>Eukaryota</taxon>
        <taxon>Fungi</taxon>
        <taxon>Dikarya</taxon>
        <taxon>Basidiomycota</taxon>
        <taxon>Agaricomycotina</taxon>
        <taxon>Agaricomycetes</taxon>
        <taxon>Russulales</taxon>
        <taxon>Bondarzewiaceae</taxon>
        <taxon>Heterobasidion</taxon>
        <taxon>Heterobasidion annosum species complex</taxon>
    </lineage>
</organism>
<dbReference type="InParanoid" id="W4K7Y2"/>
<dbReference type="HOGENOM" id="CLU_062080_0_0_1"/>
<dbReference type="STRING" id="747525.W4K7Y2"/>
<dbReference type="EMBL" id="KI925458">
    <property type="protein sequence ID" value="ETW81854.1"/>
    <property type="molecule type" value="Genomic_DNA"/>
</dbReference>
<evidence type="ECO:0000313" key="3">
    <source>
        <dbReference type="EMBL" id="ETW81854.1"/>
    </source>
</evidence>
<dbReference type="OrthoDB" id="2596855at2759"/>